<accession>A0A955L2G2</accession>
<dbReference type="EMBL" id="JAGQLJ010000154">
    <property type="protein sequence ID" value="MCA9381669.1"/>
    <property type="molecule type" value="Genomic_DNA"/>
</dbReference>
<reference evidence="1" key="1">
    <citation type="submission" date="2020-04" db="EMBL/GenBank/DDBJ databases">
        <authorList>
            <person name="Zhang T."/>
        </authorList>
    </citation>
    <scope>NUCLEOTIDE SEQUENCE</scope>
    <source>
        <strain evidence="1">HKST-UBA13</strain>
    </source>
</reference>
<dbReference type="AlphaFoldDB" id="A0A955L2G2"/>
<sequence>MKNLNQFWTILVAAGFLLLVVSGLWNLSQSLSGADNNFKEKVTPFESNILMPQFVEDHIVEKDIIIDSNL</sequence>
<proteinExistence type="predicted"/>
<dbReference type="Proteomes" id="UP000775877">
    <property type="component" value="Unassembled WGS sequence"/>
</dbReference>
<organism evidence="1 2">
    <name type="scientific">Candidatus Dojkabacteria bacterium</name>
    <dbReference type="NCBI Taxonomy" id="2099670"/>
    <lineage>
        <taxon>Bacteria</taxon>
        <taxon>Candidatus Dojkabacteria</taxon>
    </lineage>
</organism>
<protein>
    <submittedName>
        <fullName evidence="1">Uncharacterized protein</fullName>
    </submittedName>
</protein>
<evidence type="ECO:0000313" key="1">
    <source>
        <dbReference type="EMBL" id="MCA9381669.1"/>
    </source>
</evidence>
<comment type="caution">
    <text evidence="1">The sequence shown here is derived from an EMBL/GenBank/DDBJ whole genome shotgun (WGS) entry which is preliminary data.</text>
</comment>
<reference evidence="1" key="2">
    <citation type="journal article" date="2021" name="Microbiome">
        <title>Successional dynamics and alternative stable states in a saline activated sludge microbial community over 9 years.</title>
        <authorList>
            <person name="Wang Y."/>
            <person name="Ye J."/>
            <person name="Ju F."/>
            <person name="Liu L."/>
            <person name="Boyd J.A."/>
            <person name="Deng Y."/>
            <person name="Parks D.H."/>
            <person name="Jiang X."/>
            <person name="Yin X."/>
            <person name="Woodcroft B.J."/>
            <person name="Tyson G.W."/>
            <person name="Hugenholtz P."/>
            <person name="Polz M.F."/>
            <person name="Zhang T."/>
        </authorList>
    </citation>
    <scope>NUCLEOTIDE SEQUENCE</scope>
    <source>
        <strain evidence="1">HKST-UBA13</strain>
    </source>
</reference>
<gene>
    <name evidence="1" type="ORF">KC678_05365</name>
</gene>
<evidence type="ECO:0000313" key="2">
    <source>
        <dbReference type="Proteomes" id="UP000775877"/>
    </source>
</evidence>
<name>A0A955L2G2_9BACT</name>